<keyword evidence="4 7" id="KW-0472">Membrane</keyword>
<comment type="caution">
    <text evidence="9">The sequence shown here is derived from an EMBL/GenBank/DDBJ whole genome shotgun (WGS) entry which is preliminary data.</text>
</comment>
<evidence type="ECO:0000256" key="4">
    <source>
        <dbReference type="ARBA" id="ARBA00023136"/>
    </source>
</evidence>
<evidence type="ECO:0000256" key="1">
    <source>
        <dbReference type="ARBA" id="ARBA00022475"/>
    </source>
</evidence>
<dbReference type="Pfam" id="PF02618">
    <property type="entry name" value="YceG"/>
    <property type="match status" value="1"/>
</dbReference>
<reference evidence="9 10" key="1">
    <citation type="submission" date="2022-06" db="EMBL/GenBank/DDBJ databases">
        <title>Mesorhizobium sp. strain RP14 Genome sequencing and assembly.</title>
        <authorList>
            <person name="Kim I."/>
        </authorList>
    </citation>
    <scope>NUCLEOTIDE SEQUENCE [LARGE SCALE GENOMIC DNA]</scope>
    <source>
        <strain evidence="10">RP14(2022)</strain>
    </source>
</reference>
<name>A0ABT1C9T1_9HYPH</name>
<dbReference type="PANTHER" id="PTHR30518:SF2">
    <property type="entry name" value="ENDOLYTIC MUREIN TRANSGLYCOSYLASE"/>
    <property type="match status" value="1"/>
</dbReference>
<accession>A0ABT1C9T1</accession>
<sequence length="406" mass="43908">MTDTPSGDGQFGRRDAVPVSQAMAGPEPTEVRPREDAPPAAAPSQEPSANNRKAVRRSKQSRNQIVVFLNFLVSTIVLVAIAAVAVVYFGKQSFEADGPNKTETTFLVPPRTGVTEIAEDLQRRNLISDARIFQIGVRTYGAGSTLKAGEYAVAPNASMRDIMETLTSGKSIMYSLTVPEGLTTEQALQRVATHEALSGDMPTDLPPEGGVAADTLRFTRGTPRSQIVSKMAADQQKLVDEIWETRDPDLPVADKNEFVTLASIVEKETGIAEERPRVAAVFVNRLKKNMRLQSDPTILYGLFGGKGRPADRPIYQSDIQKETPYNTYVIRGLPPGPIANPGRAALEAVAKPLQTDDLYFVADGTGGHVFAKTLAEHNRNVAKWRAQQKQNASGDALPVQTGDGAQ</sequence>
<dbReference type="HAMAP" id="MF_02065">
    <property type="entry name" value="MltG"/>
    <property type="match status" value="1"/>
</dbReference>
<dbReference type="CDD" id="cd08010">
    <property type="entry name" value="MltG_like"/>
    <property type="match status" value="1"/>
</dbReference>
<keyword evidence="2 7" id="KW-0812">Transmembrane</keyword>
<evidence type="ECO:0000256" key="7">
    <source>
        <dbReference type="HAMAP-Rule" id="MF_02065"/>
    </source>
</evidence>
<keyword evidence="5 7" id="KW-0456">Lyase</keyword>
<keyword evidence="1 7" id="KW-1003">Cell membrane</keyword>
<evidence type="ECO:0000256" key="6">
    <source>
        <dbReference type="ARBA" id="ARBA00023316"/>
    </source>
</evidence>
<proteinExistence type="inferred from homology"/>
<evidence type="ECO:0000313" key="9">
    <source>
        <dbReference type="EMBL" id="MCO6050926.1"/>
    </source>
</evidence>
<comment type="similarity">
    <text evidence="7">Belongs to the transglycosylase MltG family.</text>
</comment>
<keyword evidence="3 7" id="KW-1133">Transmembrane helix</keyword>
<comment type="function">
    <text evidence="7">Functions as a peptidoglycan terminase that cleaves nascent peptidoglycan strands endolytically to terminate their elongation.</text>
</comment>
<organism evidence="9 10">
    <name type="scientific">Mesorhizobium liriopis</name>
    <dbReference type="NCBI Taxonomy" id="2953882"/>
    <lineage>
        <taxon>Bacteria</taxon>
        <taxon>Pseudomonadati</taxon>
        <taxon>Pseudomonadota</taxon>
        <taxon>Alphaproteobacteria</taxon>
        <taxon>Hyphomicrobiales</taxon>
        <taxon>Phyllobacteriaceae</taxon>
        <taxon>Mesorhizobium</taxon>
    </lineage>
</organism>
<dbReference type="EC" id="4.2.2.29" evidence="7"/>
<dbReference type="PANTHER" id="PTHR30518">
    <property type="entry name" value="ENDOLYTIC MUREIN TRANSGLYCOSYLASE"/>
    <property type="match status" value="1"/>
</dbReference>
<feature type="region of interest" description="Disordered" evidence="8">
    <location>
        <begin position="1"/>
        <end position="57"/>
    </location>
</feature>
<dbReference type="Gene3D" id="3.30.1490.480">
    <property type="entry name" value="Endolytic murein transglycosylase"/>
    <property type="match status" value="1"/>
</dbReference>
<dbReference type="EMBL" id="JAMXQS010000006">
    <property type="protein sequence ID" value="MCO6050926.1"/>
    <property type="molecule type" value="Genomic_DNA"/>
</dbReference>
<feature type="site" description="Important for catalytic activity" evidence="7">
    <location>
        <position position="268"/>
    </location>
</feature>
<dbReference type="NCBIfam" id="TIGR00247">
    <property type="entry name" value="endolytic transglycosylase MltG"/>
    <property type="match status" value="1"/>
</dbReference>
<dbReference type="RefSeq" id="WP_252819965.1">
    <property type="nucleotide sequence ID" value="NZ_JAMXQS010000006.1"/>
</dbReference>
<feature type="transmembrane region" description="Helical" evidence="7">
    <location>
        <begin position="65"/>
        <end position="90"/>
    </location>
</feature>
<comment type="catalytic activity">
    <reaction evidence="7">
        <text>a peptidoglycan chain = a peptidoglycan chain with N-acetyl-1,6-anhydromuramyl-[peptide] at the reducing end + a peptidoglycan chain with N-acetylglucosamine at the non-reducing end.</text>
        <dbReference type="EC" id="4.2.2.29"/>
    </reaction>
</comment>
<keyword evidence="10" id="KW-1185">Reference proteome</keyword>
<evidence type="ECO:0000256" key="5">
    <source>
        <dbReference type="ARBA" id="ARBA00023239"/>
    </source>
</evidence>
<dbReference type="Gene3D" id="3.30.160.60">
    <property type="entry name" value="Classic Zinc Finger"/>
    <property type="match status" value="1"/>
</dbReference>
<gene>
    <name evidence="7 9" type="primary">mltG</name>
    <name evidence="9" type="ORF">NGM99_14170</name>
</gene>
<keyword evidence="7" id="KW-0997">Cell inner membrane</keyword>
<protein>
    <recommendedName>
        <fullName evidence="7">Endolytic murein transglycosylase</fullName>
        <ecNumber evidence="7">4.2.2.29</ecNumber>
    </recommendedName>
    <alternativeName>
        <fullName evidence="7">Peptidoglycan lytic transglycosylase</fullName>
    </alternativeName>
    <alternativeName>
        <fullName evidence="7">Peptidoglycan polymerization terminase</fullName>
    </alternativeName>
</protein>
<evidence type="ECO:0000256" key="2">
    <source>
        <dbReference type="ARBA" id="ARBA00022692"/>
    </source>
</evidence>
<dbReference type="InterPro" id="IPR003770">
    <property type="entry name" value="MLTG-like"/>
</dbReference>
<comment type="subcellular location">
    <subcellularLocation>
        <location evidence="7">Cell inner membrane</location>
        <topology evidence="7">Single-pass membrane protein</topology>
    </subcellularLocation>
</comment>
<keyword evidence="6 7" id="KW-0961">Cell wall biogenesis/degradation</keyword>
<evidence type="ECO:0000313" key="10">
    <source>
        <dbReference type="Proteomes" id="UP001205906"/>
    </source>
</evidence>
<evidence type="ECO:0000256" key="3">
    <source>
        <dbReference type="ARBA" id="ARBA00022989"/>
    </source>
</evidence>
<evidence type="ECO:0000256" key="8">
    <source>
        <dbReference type="SAM" id="MobiDB-lite"/>
    </source>
</evidence>
<dbReference type="Proteomes" id="UP001205906">
    <property type="component" value="Unassembled WGS sequence"/>
</dbReference>